<proteinExistence type="predicted"/>
<gene>
    <name evidence="4" type="ORF">TRAPUB_12461</name>
</gene>
<dbReference type="STRING" id="154538.A0A1M2VTT2"/>
<dbReference type="Pfam" id="PF20153">
    <property type="entry name" value="DUF6535"/>
    <property type="match status" value="1"/>
</dbReference>
<keyword evidence="5" id="KW-1185">Reference proteome</keyword>
<evidence type="ECO:0000256" key="1">
    <source>
        <dbReference type="SAM" id="MobiDB-lite"/>
    </source>
</evidence>
<evidence type="ECO:0000259" key="3">
    <source>
        <dbReference type="Pfam" id="PF20153"/>
    </source>
</evidence>
<feature type="domain" description="DUF6535" evidence="3">
    <location>
        <begin position="82"/>
        <end position="271"/>
    </location>
</feature>
<protein>
    <recommendedName>
        <fullName evidence="3">DUF6535 domain-containing protein</fullName>
    </recommendedName>
</protein>
<organism evidence="4 5">
    <name type="scientific">Trametes pubescens</name>
    <name type="common">White-rot fungus</name>
    <dbReference type="NCBI Taxonomy" id="154538"/>
    <lineage>
        <taxon>Eukaryota</taxon>
        <taxon>Fungi</taxon>
        <taxon>Dikarya</taxon>
        <taxon>Basidiomycota</taxon>
        <taxon>Agaricomycotina</taxon>
        <taxon>Agaricomycetes</taxon>
        <taxon>Polyporales</taxon>
        <taxon>Polyporaceae</taxon>
        <taxon>Trametes</taxon>
    </lineage>
</organism>
<evidence type="ECO:0000313" key="4">
    <source>
        <dbReference type="EMBL" id="OJT11007.1"/>
    </source>
</evidence>
<feature type="transmembrane region" description="Helical" evidence="2">
    <location>
        <begin position="246"/>
        <end position="270"/>
    </location>
</feature>
<dbReference type="AlphaFoldDB" id="A0A1M2VTT2"/>
<name>A0A1M2VTT2_TRAPU</name>
<keyword evidence="2" id="KW-0472">Membrane</keyword>
<evidence type="ECO:0000313" key="5">
    <source>
        <dbReference type="Proteomes" id="UP000184267"/>
    </source>
</evidence>
<accession>A0A1M2VTT2</accession>
<dbReference type="Proteomes" id="UP000184267">
    <property type="component" value="Unassembled WGS sequence"/>
</dbReference>
<comment type="caution">
    <text evidence="4">The sequence shown here is derived from an EMBL/GenBank/DDBJ whole genome shotgun (WGS) entry which is preliminary data.</text>
</comment>
<evidence type="ECO:0000256" key="2">
    <source>
        <dbReference type="SAM" id="Phobius"/>
    </source>
</evidence>
<reference evidence="4 5" key="1">
    <citation type="submission" date="2016-10" db="EMBL/GenBank/DDBJ databases">
        <title>Genome sequence of the basidiomycete white-rot fungus Trametes pubescens.</title>
        <authorList>
            <person name="Makela M.R."/>
            <person name="Granchi Z."/>
            <person name="Peng M."/>
            <person name="De Vries R.P."/>
            <person name="Grigoriev I."/>
            <person name="Riley R."/>
            <person name="Hilden K."/>
        </authorList>
    </citation>
    <scope>NUCLEOTIDE SEQUENCE [LARGE SCALE GENOMIC DNA]</scope>
    <source>
        <strain evidence="4 5">FBCC735</strain>
    </source>
</reference>
<dbReference type="EMBL" id="MNAD01000696">
    <property type="protein sequence ID" value="OJT11007.1"/>
    <property type="molecule type" value="Genomic_DNA"/>
</dbReference>
<feature type="compositionally biased region" description="Basic and acidic residues" evidence="1">
    <location>
        <begin position="36"/>
        <end position="48"/>
    </location>
</feature>
<keyword evidence="2" id="KW-0812">Transmembrane</keyword>
<sequence>MSEHHGSEPLSVGEPSQPPTPDNPVTSEGELPAGVERCETKEVSEEGKAKRRRPEIPNPVSLRYMDYKRAKVYTQTEKTEAWSSAAKLVETYSDEMIKRWKEEIDTYLVARNVKAGLFSAVLTTFNVQSYLLLQLAAPDPSIAVLQQISTQLANFSIHPPFVNSSQPPSTTSANANRSPPVPRWAVWLNALWFSGLILSLASASVGIMVKQWLNEYNSGVSGTSRPIARVRQYRLQNLRTWRVEDIIGTIPILLQLALALFLAGILILLWTLHDTVAAIASTLVGLLAVFTTVTTLLPLVNHKCSYLTPQIRAVNAVWQPKRFVHWVCSSVSAWCHTASECLGSIDSAASVIRSLGRAIERPEAWKEHKQTWQGRERAAIDDNADKLDI</sequence>
<dbReference type="OrthoDB" id="3185525at2759"/>
<dbReference type="InterPro" id="IPR045338">
    <property type="entry name" value="DUF6535"/>
</dbReference>
<feature type="transmembrane region" description="Helical" evidence="2">
    <location>
        <begin position="276"/>
        <end position="300"/>
    </location>
</feature>
<feature type="transmembrane region" description="Helical" evidence="2">
    <location>
        <begin position="184"/>
        <end position="209"/>
    </location>
</feature>
<keyword evidence="2" id="KW-1133">Transmembrane helix</keyword>
<feature type="region of interest" description="Disordered" evidence="1">
    <location>
        <begin position="1"/>
        <end position="56"/>
    </location>
</feature>